<dbReference type="GO" id="GO:0061630">
    <property type="term" value="F:ubiquitin protein ligase activity"/>
    <property type="evidence" value="ECO:0007669"/>
    <property type="project" value="UniProtKB-EC"/>
</dbReference>
<dbReference type="EC" id="2.3.2.27" evidence="3"/>
<evidence type="ECO:0000256" key="10">
    <source>
        <dbReference type="SAM" id="SignalP"/>
    </source>
</evidence>
<comment type="caution">
    <text evidence="12">The sequence shown here is derived from an EMBL/GenBank/DDBJ whole genome shotgun (WGS) entry which is preliminary data.</text>
</comment>
<dbReference type="SMART" id="SM00184">
    <property type="entry name" value="RING"/>
    <property type="match status" value="2"/>
</dbReference>
<sequence length="700" mass="80371">MAAAFLLVSYYIFLTKCCFNWQQLDPLPRFSLSRPQRHEDPLTAYSPSLQSHGLDELLIREIPTFQYKSGEERSIYECVVCLNEFQEQDMLRVLPNCGHGFHLDCIDIWLQTNANCPLCRSSISGTTRYPIERVVAPTSSPQDPLPFVDTHLGGNEDFVVIELSGADRTEINDLRQQRSRHSPRKFEKKIGKAKPRKFQHVSIMGDECIDVRREEEDEFSVQPIRRSFSMDSASDPNVYLAVQEIIRQNQCCNEVRQSEESSSRVRRQFFPFGHGRGSRSAVLPIEFQQCTYAVFGRLLCCPLVSLSANQAEEEQRDEKVIERAYKKLALDALVIQQGRLAEQKTVNKDELLQMVRFGAEMVFSSKDSTITDEDIDRIIAKGEEATAELDAKMKKFAEDAIKFKMDDILCIMAAAFLLVSYYIFLTKCCFNWQQLDPLPRFSLSRPQRHEDPLTAYSPSLQSHGLDELLIREIPTFQYKSGEERSIYECVVCLNEFQEQDMLRVLPNCGHGFHLDCIDIWLQTNANCPLCRSSISGTTRYPIERVVAPTSSPQDPLPFVDTHLGGNEDFVVIELSGADRTEINDLRQQRSRHSPRKFEKKIGKAKPRKFQHVSIMGDECIDVRREEEDEFSVQPIRRSFSMDSASDPNVYLAVQEIIRQNQCCNEVRQSEESSSRVRRQFFPFGHGRGSRSAVLPIEFQQ</sequence>
<dbReference type="GO" id="GO:0016567">
    <property type="term" value="P:protein ubiquitination"/>
    <property type="evidence" value="ECO:0007669"/>
    <property type="project" value="InterPro"/>
</dbReference>
<keyword evidence="5" id="KW-0479">Metal-binding</keyword>
<evidence type="ECO:0000256" key="8">
    <source>
        <dbReference type="ARBA" id="ARBA00022833"/>
    </source>
</evidence>
<dbReference type="InterPro" id="IPR013083">
    <property type="entry name" value="Znf_RING/FYVE/PHD"/>
</dbReference>
<evidence type="ECO:0000256" key="3">
    <source>
        <dbReference type="ARBA" id="ARBA00012483"/>
    </source>
</evidence>
<keyword evidence="13" id="KW-1185">Reference proteome</keyword>
<evidence type="ECO:0000256" key="6">
    <source>
        <dbReference type="ARBA" id="ARBA00022771"/>
    </source>
</evidence>
<name>A0A4S4E7N0_CAMSN</name>
<evidence type="ECO:0000256" key="9">
    <source>
        <dbReference type="PROSITE-ProRule" id="PRU00175"/>
    </source>
</evidence>
<feature type="domain" description="RING-type" evidence="11">
    <location>
        <begin position="78"/>
        <end position="120"/>
    </location>
</feature>
<gene>
    <name evidence="12" type="ORF">TEA_017433</name>
</gene>
<evidence type="ECO:0000256" key="7">
    <source>
        <dbReference type="ARBA" id="ARBA00022786"/>
    </source>
</evidence>
<comment type="catalytic activity">
    <reaction evidence="1">
        <text>S-ubiquitinyl-[E2 ubiquitin-conjugating enzyme]-L-cysteine + [acceptor protein]-L-lysine = [E2 ubiquitin-conjugating enzyme]-L-cysteine + N(6)-ubiquitinyl-[acceptor protein]-L-lysine.</text>
        <dbReference type="EC" id="2.3.2.27"/>
    </reaction>
</comment>
<dbReference type="Pfam" id="PF13639">
    <property type="entry name" value="zf-RING_2"/>
    <property type="match status" value="2"/>
</dbReference>
<evidence type="ECO:0000313" key="13">
    <source>
        <dbReference type="Proteomes" id="UP000306102"/>
    </source>
</evidence>
<dbReference type="AlphaFoldDB" id="A0A4S4E7N0"/>
<dbReference type="Proteomes" id="UP000306102">
    <property type="component" value="Unassembled WGS sequence"/>
</dbReference>
<dbReference type="SUPFAM" id="SSF57850">
    <property type="entry name" value="RING/U-box"/>
    <property type="match status" value="2"/>
</dbReference>
<dbReference type="InterPro" id="IPR027417">
    <property type="entry name" value="P-loop_NTPase"/>
</dbReference>
<organism evidence="12 13">
    <name type="scientific">Camellia sinensis var. sinensis</name>
    <name type="common">China tea</name>
    <dbReference type="NCBI Taxonomy" id="542762"/>
    <lineage>
        <taxon>Eukaryota</taxon>
        <taxon>Viridiplantae</taxon>
        <taxon>Streptophyta</taxon>
        <taxon>Embryophyta</taxon>
        <taxon>Tracheophyta</taxon>
        <taxon>Spermatophyta</taxon>
        <taxon>Magnoliopsida</taxon>
        <taxon>eudicotyledons</taxon>
        <taxon>Gunneridae</taxon>
        <taxon>Pentapetalae</taxon>
        <taxon>asterids</taxon>
        <taxon>Ericales</taxon>
        <taxon>Theaceae</taxon>
        <taxon>Camellia</taxon>
    </lineage>
</organism>
<dbReference type="EMBL" id="SDRB02006771">
    <property type="protein sequence ID" value="THG12060.1"/>
    <property type="molecule type" value="Genomic_DNA"/>
</dbReference>
<keyword evidence="4" id="KW-0808">Transferase</keyword>
<keyword evidence="10" id="KW-0732">Signal</keyword>
<keyword evidence="8" id="KW-0862">Zinc</keyword>
<dbReference type="InterPro" id="IPR001841">
    <property type="entry name" value="Znf_RING"/>
</dbReference>
<evidence type="ECO:0000256" key="2">
    <source>
        <dbReference type="ARBA" id="ARBA00004906"/>
    </source>
</evidence>
<evidence type="ECO:0000256" key="5">
    <source>
        <dbReference type="ARBA" id="ARBA00022723"/>
    </source>
</evidence>
<feature type="signal peptide" evidence="10">
    <location>
        <begin position="1"/>
        <end position="17"/>
    </location>
</feature>
<keyword evidence="7" id="KW-0833">Ubl conjugation pathway</keyword>
<dbReference type="InterPro" id="IPR044600">
    <property type="entry name" value="ATL1/ATL16-like"/>
</dbReference>
<dbReference type="Gene3D" id="3.30.40.10">
    <property type="entry name" value="Zinc/RING finger domain, C3HC4 (zinc finger)"/>
    <property type="match status" value="2"/>
</dbReference>
<comment type="pathway">
    <text evidence="2">Protein modification; protein ubiquitination.</text>
</comment>
<proteinExistence type="predicted"/>
<evidence type="ECO:0000259" key="11">
    <source>
        <dbReference type="PROSITE" id="PS50089"/>
    </source>
</evidence>
<dbReference type="PANTHER" id="PTHR46913">
    <property type="entry name" value="RING-H2 FINGER PROTEIN ATL16"/>
    <property type="match status" value="1"/>
</dbReference>
<accession>A0A4S4E7N0</accession>
<dbReference type="Gene3D" id="3.40.50.300">
    <property type="entry name" value="P-loop containing nucleotide triphosphate hydrolases"/>
    <property type="match status" value="1"/>
</dbReference>
<evidence type="ECO:0000256" key="4">
    <source>
        <dbReference type="ARBA" id="ARBA00022679"/>
    </source>
</evidence>
<dbReference type="PANTHER" id="PTHR46913:SF8">
    <property type="entry name" value="RING-TYPE E3 UBIQUITIN TRANSFERASE"/>
    <property type="match status" value="1"/>
</dbReference>
<protein>
    <recommendedName>
        <fullName evidence="3">RING-type E3 ubiquitin transferase</fullName>
        <ecNumber evidence="3">2.3.2.27</ecNumber>
    </recommendedName>
</protein>
<evidence type="ECO:0000256" key="1">
    <source>
        <dbReference type="ARBA" id="ARBA00000900"/>
    </source>
</evidence>
<dbReference type="GO" id="GO:0008270">
    <property type="term" value="F:zinc ion binding"/>
    <property type="evidence" value="ECO:0007669"/>
    <property type="project" value="UniProtKB-KW"/>
</dbReference>
<dbReference type="PROSITE" id="PS50089">
    <property type="entry name" value="ZF_RING_2"/>
    <property type="match status" value="2"/>
</dbReference>
<keyword evidence="6 9" id="KW-0863">Zinc-finger</keyword>
<feature type="domain" description="RING-type" evidence="11">
    <location>
        <begin position="489"/>
        <end position="531"/>
    </location>
</feature>
<feature type="chain" id="PRO_5020498478" description="RING-type E3 ubiquitin transferase" evidence="10">
    <location>
        <begin position="18"/>
        <end position="700"/>
    </location>
</feature>
<reference evidence="12 13" key="1">
    <citation type="journal article" date="2018" name="Proc. Natl. Acad. Sci. U.S.A.">
        <title>Draft genome sequence of Camellia sinensis var. sinensis provides insights into the evolution of the tea genome and tea quality.</title>
        <authorList>
            <person name="Wei C."/>
            <person name="Yang H."/>
            <person name="Wang S."/>
            <person name="Zhao J."/>
            <person name="Liu C."/>
            <person name="Gao L."/>
            <person name="Xia E."/>
            <person name="Lu Y."/>
            <person name="Tai Y."/>
            <person name="She G."/>
            <person name="Sun J."/>
            <person name="Cao H."/>
            <person name="Tong W."/>
            <person name="Gao Q."/>
            <person name="Li Y."/>
            <person name="Deng W."/>
            <person name="Jiang X."/>
            <person name="Wang W."/>
            <person name="Chen Q."/>
            <person name="Zhang S."/>
            <person name="Li H."/>
            <person name="Wu J."/>
            <person name="Wang P."/>
            <person name="Li P."/>
            <person name="Shi C."/>
            <person name="Zheng F."/>
            <person name="Jian J."/>
            <person name="Huang B."/>
            <person name="Shan D."/>
            <person name="Shi M."/>
            <person name="Fang C."/>
            <person name="Yue Y."/>
            <person name="Li F."/>
            <person name="Li D."/>
            <person name="Wei S."/>
            <person name="Han B."/>
            <person name="Jiang C."/>
            <person name="Yin Y."/>
            <person name="Xia T."/>
            <person name="Zhang Z."/>
            <person name="Bennetzen J.L."/>
            <person name="Zhao S."/>
            <person name="Wan X."/>
        </authorList>
    </citation>
    <scope>NUCLEOTIDE SEQUENCE [LARGE SCALE GENOMIC DNA]</scope>
    <source>
        <strain evidence="13">cv. Shuchazao</strain>
        <tissue evidence="12">Leaf</tissue>
    </source>
</reference>
<evidence type="ECO:0000313" key="12">
    <source>
        <dbReference type="EMBL" id="THG12060.1"/>
    </source>
</evidence>
<dbReference type="CDD" id="cd16461">
    <property type="entry name" value="RING-H2_EL5-like"/>
    <property type="match status" value="2"/>
</dbReference>